<sequence length="377" mass="42331">MVKGSQKIVAADKGIPIIDMSQERSRVSMQIVKACETLGFFKVVNHGFDRTIISRMEQESINFFAKSVHEKKSVESVNQPFRYGFRDIGLNGDSGEVEYLLFHTNDPAFSSKPSFRSAVNCYIEAVRQLAHEILELTAEGLGVPPHTFSRLISSVDSDSILRVNHYPPSDQFFGGATHTDKSVSLTRVGFGEHTDPQILTVLRSNGVGGLQVSNPDGMWVPVFPDPSAFCVNVGDLLQVMTNGRFISVRHRALTYGKESRLSTSFFAGPPLQAKIGPLQAMVTAANQPRLYQTFTWSEYKKLAYSLRLEDSRLDMFRTDRLRLEIAKWKLTRDLAHKDPMRGGIGHRFYCPFVSRLRGLYPQWYWAKAGCGTIGWPA</sequence>
<evidence type="ECO:0000313" key="5">
    <source>
        <dbReference type="EMBL" id="KAG5397476.1"/>
    </source>
</evidence>
<evidence type="ECO:0000259" key="4">
    <source>
        <dbReference type="PROSITE" id="PS51471"/>
    </source>
</evidence>
<evidence type="ECO:0000256" key="2">
    <source>
        <dbReference type="ARBA" id="ARBA00023004"/>
    </source>
</evidence>
<organism evidence="5 6">
    <name type="scientific">Brassica rapa subsp. trilocularis</name>
    <dbReference type="NCBI Taxonomy" id="1813537"/>
    <lineage>
        <taxon>Eukaryota</taxon>
        <taxon>Viridiplantae</taxon>
        <taxon>Streptophyta</taxon>
        <taxon>Embryophyta</taxon>
        <taxon>Tracheophyta</taxon>
        <taxon>Spermatophyta</taxon>
        <taxon>Magnoliopsida</taxon>
        <taxon>eudicotyledons</taxon>
        <taxon>Gunneridae</taxon>
        <taxon>Pentapetalae</taxon>
        <taxon>rosids</taxon>
        <taxon>malvids</taxon>
        <taxon>Brassicales</taxon>
        <taxon>Brassicaceae</taxon>
        <taxon>Brassiceae</taxon>
        <taxon>Brassica</taxon>
    </lineage>
</organism>
<dbReference type="SUPFAM" id="SSF51197">
    <property type="entry name" value="Clavaminate synthase-like"/>
    <property type="match status" value="1"/>
</dbReference>
<dbReference type="InterPro" id="IPR027443">
    <property type="entry name" value="IPNS-like_sf"/>
</dbReference>
<keyword evidence="2 3" id="KW-0408">Iron</keyword>
<gene>
    <name evidence="5" type="primary">A05p025800.1_BraROA</name>
    <name evidence="5" type="ORF">IGI04_019290</name>
</gene>
<dbReference type="PROSITE" id="PS51471">
    <property type="entry name" value="FE2OG_OXY"/>
    <property type="match status" value="1"/>
</dbReference>
<dbReference type="InterPro" id="IPR005123">
    <property type="entry name" value="Oxoglu/Fe-dep_dioxygenase_dom"/>
</dbReference>
<dbReference type="InterPro" id="IPR026992">
    <property type="entry name" value="DIOX_N"/>
</dbReference>
<reference evidence="5 6" key="1">
    <citation type="submission" date="2021-03" db="EMBL/GenBank/DDBJ databases">
        <authorList>
            <person name="King G.J."/>
            <person name="Bancroft I."/>
            <person name="Baten A."/>
            <person name="Bloomfield J."/>
            <person name="Borpatragohain P."/>
            <person name="He Z."/>
            <person name="Irish N."/>
            <person name="Irwin J."/>
            <person name="Liu K."/>
            <person name="Mauleon R.P."/>
            <person name="Moore J."/>
            <person name="Morris R."/>
            <person name="Ostergaard L."/>
            <person name="Wang B."/>
            <person name="Wells R."/>
        </authorList>
    </citation>
    <scope>NUCLEOTIDE SEQUENCE [LARGE SCALE GENOMIC DNA]</scope>
    <source>
        <strain evidence="5">R-o-18</strain>
        <tissue evidence="5">Leaf</tissue>
    </source>
</reference>
<dbReference type="InterPro" id="IPR050231">
    <property type="entry name" value="Iron_ascorbate_oxido_reductase"/>
</dbReference>
<dbReference type="EMBL" id="JADBGQ010000005">
    <property type="protein sequence ID" value="KAG5397476.1"/>
    <property type="molecule type" value="Genomic_DNA"/>
</dbReference>
<protein>
    <recommendedName>
        <fullName evidence="4">Fe2OG dioxygenase domain-containing protein</fullName>
    </recommendedName>
</protein>
<dbReference type="Pfam" id="PF03171">
    <property type="entry name" value="2OG-FeII_Oxy"/>
    <property type="match status" value="1"/>
</dbReference>
<keyword evidence="1 3" id="KW-0479">Metal-binding</keyword>
<evidence type="ECO:0000313" key="6">
    <source>
        <dbReference type="Proteomes" id="UP000823674"/>
    </source>
</evidence>
<dbReference type="PANTHER" id="PTHR47990">
    <property type="entry name" value="2-OXOGLUTARATE (2OG) AND FE(II)-DEPENDENT OXYGENASE SUPERFAMILY PROTEIN-RELATED"/>
    <property type="match status" value="1"/>
</dbReference>
<dbReference type="Pfam" id="PF14226">
    <property type="entry name" value="DIOX_N"/>
    <property type="match status" value="1"/>
</dbReference>
<proteinExistence type="inferred from homology"/>
<comment type="caution">
    <text evidence="5">The sequence shown here is derived from an EMBL/GenBank/DDBJ whole genome shotgun (WGS) entry which is preliminary data.</text>
</comment>
<feature type="domain" description="Fe2OG dioxygenase" evidence="4">
    <location>
        <begin position="156"/>
        <end position="269"/>
    </location>
</feature>
<keyword evidence="6" id="KW-1185">Reference proteome</keyword>
<comment type="similarity">
    <text evidence="3">Belongs to the iron/ascorbate-dependent oxidoreductase family.</text>
</comment>
<keyword evidence="3" id="KW-0560">Oxidoreductase</keyword>
<dbReference type="Proteomes" id="UP000823674">
    <property type="component" value="Chromosome A05"/>
</dbReference>
<evidence type="ECO:0000256" key="1">
    <source>
        <dbReference type="ARBA" id="ARBA00022723"/>
    </source>
</evidence>
<dbReference type="InterPro" id="IPR044861">
    <property type="entry name" value="IPNS-like_FE2OG_OXY"/>
</dbReference>
<accession>A0ABQ7MIV2</accession>
<evidence type="ECO:0000256" key="3">
    <source>
        <dbReference type="RuleBase" id="RU003682"/>
    </source>
</evidence>
<dbReference type="Gene3D" id="2.60.120.330">
    <property type="entry name" value="B-lactam Antibiotic, Isopenicillin N Synthase, Chain"/>
    <property type="match status" value="1"/>
</dbReference>
<name>A0ABQ7MIV2_BRACM</name>